<dbReference type="EMBL" id="SWLB01000021">
    <property type="protein sequence ID" value="KAF3324936.1"/>
    <property type="molecule type" value="Genomic_DNA"/>
</dbReference>
<evidence type="ECO:0000313" key="3">
    <source>
        <dbReference type="Proteomes" id="UP000623129"/>
    </source>
</evidence>
<keyword evidence="3" id="KW-1185">Reference proteome</keyword>
<feature type="region of interest" description="Disordered" evidence="1">
    <location>
        <begin position="1"/>
        <end position="22"/>
    </location>
</feature>
<reference evidence="2" key="1">
    <citation type="submission" date="2020-01" db="EMBL/GenBank/DDBJ databases">
        <title>Genome sequence of Kobresia littledalei, the first chromosome-level genome in the family Cyperaceae.</title>
        <authorList>
            <person name="Qu G."/>
        </authorList>
    </citation>
    <scope>NUCLEOTIDE SEQUENCE</scope>
    <source>
        <strain evidence="2">C.B.Clarke</strain>
        <tissue evidence="2">Leaf</tissue>
    </source>
</reference>
<gene>
    <name evidence="2" type="ORF">FCM35_KLT11093</name>
</gene>
<dbReference type="PANTHER" id="PTHR35167">
    <property type="entry name" value="OS05G0216466 PROTEIN"/>
    <property type="match status" value="1"/>
</dbReference>
<organism evidence="2 3">
    <name type="scientific">Carex littledalei</name>
    <dbReference type="NCBI Taxonomy" id="544730"/>
    <lineage>
        <taxon>Eukaryota</taxon>
        <taxon>Viridiplantae</taxon>
        <taxon>Streptophyta</taxon>
        <taxon>Embryophyta</taxon>
        <taxon>Tracheophyta</taxon>
        <taxon>Spermatophyta</taxon>
        <taxon>Magnoliopsida</taxon>
        <taxon>Liliopsida</taxon>
        <taxon>Poales</taxon>
        <taxon>Cyperaceae</taxon>
        <taxon>Cyperoideae</taxon>
        <taxon>Cariceae</taxon>
        <taxon>Carex</taxon>
        <taxon>Carex subgen. Euthyceras</taxon>
    </lineage>
</organism>
<protein>
    <submittedName>
        <fullName evidence="2">Uncharacterized protein</fullName>
    </submittedName>
</protein>
<evidence type="ECO:0000256" key="1">
    <source>
        <dbReference type="SAM" id="MobiDB-lite"/>
    </source>
</evidence>
<evidence type="ECO:0000313" key="2">
    <source>
        <dbReference type="EMBL" id="KAF3324936.1"/>
    </source>
</evidence>
<dbReference type="Proteomes" id="UP000623129">
    <property type="component" value="Unassembled WGS sequence"/>
</dbReference>
<accession>A0A833QTF6</accession>
<dbReference type="AlphaFoldDB" id="A0A833QTF6"/>
<dbReference type="PANTHER" id="PTHR35167:SF3">
    <property type="entry name" value="OS05G0216466 PROTEIN"/>
    <property type="match status" value="1"/>
</dbReference>
<proteinExistence type="predicted"/>
<name>A0A833QTF6_9POAL</name>
<sequence length="116" mass="12656">MEKPLCWPQNLNPIAPRPDDLDSQFTESEVAVAEQLILLSESSGPTGSANSMASASSSTRSVNTQAWAPLDYVAEDDGGLWRRIKRYRPIDDVYASTVQLGGDGGGKKEITRKRKC</sequence>
<comment type="caution">
    <text evidence="2">The sequence shown here is derived from an EMBL/GenBank/DDBJ whole genome shotgun (WGS) entry which is preliminary data.</text>
</comment>